<name>A0ABT7PQP0_9BACT</name>
<dbReference type="Gene3D" id="2.60.40.10">
    <property type="entry name" value="Immunoglobulins"/>
    <property type="match status" value="1"/>
</dbReference>
<dbReference type="InterPro" id="IPR002105">
    <property type="entry name" value="Dockerin_1_rpt"/>
</dbReference>
<dbReference type="Pfam" id="PF05345">
    <property type="entry name" value="He_PIG"/>
    <property type="match status" value="1"/>
</dbReference>
<dbReference type="InterPro" id="IPR018247">
    <property type="entry name" value="EF_Hand_1_Ca_BS"/>
</dbReference>
<keyword evidence="1" id="KW-0732">Signal</keyword>
<dbReference type="SMART" id="SM01225">
    <property type="entry name" value="G8"/>
    <property type="match status" value="1"/>
</dbReference>
<keyword evidence="2" id="KW-0325">Glycoprotein</keyword>
<protein>
    <submittedName>
        <fullName evidence="5">G8 domain-containing protein</fullName>
    </submittedName>
</protein>
<dbReference type="PROSITE" id="PS00018">
    <property type="entry name" value="EF_HAND_1"/>
    <property type="match status" value="1"/>
</dbReference>
<evidence type="ECO:0000259" key="4">
    <source>
        <dbReference type="PROSITE" id="PS51484"/>
    </source>
</evidence>
<dbReference type="InterPro" id="IPR013320">
    <property type="entry name" value="ConA-like_dom_sf"/>
</dbReference>
<organism evidence="5 6">
    <name type="scientific">Roseiconus lacunae</name>
    <dbReference type="NCBI Taxonomy" id="2605694"/>
    <lineage>
        <taxon>Bacteria</taxon>
        <taxon>Pseudomonadati</taxon>
        <taxon>Planctomycetota</taxon>
        <taxon>Planctomycetia</taxon>
        <taxon>Pirellulales</taxon>
        <taxon>Pirellulaceae</taxon>
        <taxon>Roseiconus</taxon>
    </lineage>
</organism>
<dbReference type="InterPro" id="IPR019316">
    <property type="entry name" value="G8_domain"/>
</dbReference>
<comment type="caution">
    <text evidence="5">The sequence shown here is derived from an EMBL/GenBank/DDBJ whole genome shotgun (WGS) entry which is preliminary data.</text>
</comment>
<accession>A0ABT7PQP0</accession>
<dbReference type="PANTHER" id="PTHR46769">
    <property type="entry name" value="POLYCYSTIC KIDNEY AND HEPATIC DISEASE 1 (AUTOSOMAL RECESSIVE)-LIKE 1"/>
    <property type="match status" value="1"/>
</dbReference>
<dbReference type="PROSITE" id="PS51484">
    <property type="entry name" value="G8"/>
    <property type="match status" value="1"/>
</dbReference>
<evidence type="ECO:0000256" key="1">
    <source>
        <dbReference type="ARBA" id="ARBA00022729"/>
    </source>
</evidence>
<dbReference type="Pfam" id="PF24606">
    <property type="entry name" value="CEMIP_beta-hel"/>
    <property type="match status" value="1"/>
</dbReference>
<dbReference type="SUPFAM" id="SSF49313">
    <property type="entry name" value="Cadherin-like"/>
    <property type="match status" value="1"/>
</dbReference>
<dbReference type="PANTHER" id="PTHR46769:SF2">
    <property type="entry name" value="FIBROCYSTIN-L ISOFORM 2 PRECURSOR-RELATED"/>
    <property type="match status" value="1"/>
</dbReference>
<dbReference type="SUPFAM" id="SSF49899">
    <property type="entry name" value="Concanavalin A-like lectins/glucanases"/>
    <property type="match status" value="1"/>
</dbReference>
<reference evidence="5 6" key="1">
    <citation type="submission" date="2023-06" db="EMBL/GenBank/DDBJ databases">
        <title>Roseiconus lacunae JC819 isolated from Gulf of Mannar region, Tamil Nadu.</title>
        <authorList>
            <person name="Pk S."/>
            <person name="Ch S."/>
            <person name="Ch V.R."/>
        </authorList>
    </citation>
    <scope>NUCLEOTIDE SEQUENCE [LARGE SCALE GENOMIC DNA]</scope>
    <source>
        <strain evidence="5 6">JC819</strain>
    </source>
</reference>
<proteinExistence type="predicted"/>
<sequence length="1321" mass="142003">MNKRTLFFEGLESRQLLHGGHVEVTDTHVKTSFDTIPRFAANADYVAIASGDWSDASNWYSTLPNDVPGPGSTVQIPNGITLEYDLLSDARLDAVEVSGALNFATDVDTSLWLNELMVMPEGSLTIGTPDAPVKDSVSAEIVFTDTPDSFGRHYKTGSVDAPGVDPSQYGNGLLVFGAVTIHGAEKTGASRLSVDLASGASELTLADAAEGWQTGDVVVLPDTRETNPVSSSPHYVYRPEWETLTVAEVSGEWVRFDDPAEFDHTGAVNADGTQAADANGVPLMPHAVNLSRNVTLRSENPDGVRGHTQFFARARVDIRYTAFEALGRTRAEEIDDTQYDAAGNVIHIGTNPAGRYSQHLHHLIGPADSDLEFEGSPRQWISVGNSISDGLKWGTTIHGAHFGELRDSVYYNIDGAAVATEAGNEIGNQIVDNHVVRVNGSDQKFGGTGGTPDGDPDRGDLGDGFWFAGPMNTVEGNVVANAKRFGFMVWTNNTPASLGAHWVNIPRQPGDNPHVEGHGDRIDLRNTTFESFNGNEVYGATTAGISIWDIGDTEVYPETAPNRLTNTRMWHITSIGMSAYYAPYFEIDGWTQRGDPDMIDRKVADGGPSSNGYNAGISFAGNAARTLVVKNADIQGMTRGLLNRGRGHAESLMMVDSHLDNHRNVEVWAWAQFPDDGSRDMVLRDVAFGEHTNPGSTNTVNMVWNPPKPAEHLVPQSQRIENYAGIAGLDIEVYYQEQSPTTVIAAGQSESLTNEDAYALNGQANAGSVAPSRIRDEDEGKIAATRGRALGINGLAFETPAASASLTPMSWVTVSKDIVGRNVVYFATTGDRSGIDGLEIEIGDQVYQTDELIGSFELTNISSGLHSIRAFLMRDGQRMESGHFERELSLPLRTPPGVRGNQPPVFDSISSLMISANTEIAFQVRAQDPNRDAFVLSAEDLPPGATFDAVSGVFRWTPVNQQVGEYAIEFTSTDEFGQSSNMFADIEVRYDATDSPQVGHWDFRVSPVGSAYSDASAFGESAVGIETVAAENGVTFDGQDAYVQVAGSGQFRQKEEIGMVITALPDADNWNTSLARIDTGTWAGYEILVTSRSIIVDGVAMVQRTYTGQILTETKSRPTKIEAEVVVAPDAFDTVALIYQNDESTANGGLSLYINGIQAAHTDDAGSLLRYLNWGTQQVLIGGRPDQSRSFSGTIASVQMFASADAALQSAVNPLDVNGSADVSPIDALSVINRLASGAATTADWRFDVNRDGSITPRDVLHILNALGRSALALPETSGEEIASFLGREEDGDEAGLPSESVDAFFASIPRLQKQVVDPAF</sequence>
<dbReference type="Gene3D" id="2.60.120.200">
    <property type="match status" value="1"/>
</dbReference>
<evidence type="ECO:0000313" key="5">
    <source>
        <dbReference type="EMBL" id="MDM4018832.1"/>
    </source>
</evidence>
<dbReference type="Pfam" id="PF10162">
    <property type="entry name" value="G8"/>
    <property type="match status" value="1"/>
</dbReference>
<evidence type="ECO:0000256" key="2">
    <source>
        <dbReference type="ARBA" id="ARBA00023180"/>
    </source>
</evidence>
<feature type="domain" description="G8" evidence="4">
    <location>
        <begin position="57"/>
        <end position="194"/>
    </location>
</feature>
<dbReference type="Pfam" id="PF00404">
    <property type="entry name" value="Dockerin_1"/>
    <property type="match status" value="1"/>
</dbReference>
<dbReference type="Proteomes" id="UP001239462">
    <property type="component" value="Unassembled WGS sequence"/>
</dbReference>
<evidence type="ECO:0000256" key="3">
    <source>
        <dbReference type="SAM" id="MobiDB-lite"/>
    </source>
</evidence>
<dbReference type="EMBL" id="JASZZN010000027">
    <property type="protein sequence ID" value="MDM4018832.1"/>
    <property type="molecule type" value="Genomic_DNA"/>
</dbReference>
<dbReference type="RefSeq" id="WP_289166800.1">
    <property type="nucleotide sequence ID" value="NZ_JASZZN010000027.1"/>
</dbReference>
<feature type="region of interest" description="Disordered" evidence="3">
    <location>
        <begin position="441"/>
        <end position="460"/>
    </location>
</feature>
<keyword evidence="6" id="KW-1185">Reference proteome</keyword>
<dbReference type="InterPro" id="IPR036439">
    <property type="entry name" value="Dockerin_dom_sf"/>
</dbReference>
<gene>
    <name evidence="5" type="ORF">QTN89_25485</name>
</gene>
<dbReference type="InterPro" id="IPR052387">
    <property type="entry name" value="Fibrocystin"/>
</dbReference>
<dbReference type="InterPro" id="IPR055401">
    <property type="entry name" value="CEMIP_beta-hel_dom"/>
</dbReference>
<evidence type="ECO:0000313" key="6">
    <source>
        <dbReference type="Proteomes" id="UP001239462"/>
    </source>
</evidence>
<dbReference type="InterPro" id="IPR015919">
    <property type="entry name" value="Cadherin-like_sf"/>
</dbReference>
<dbReference type="SUPFAM" id="SSF63446">
    <property type="entry name" value="Type I dockerin domain"/>
    <property type="match status" value="1"/>
</dbReference>
<dbReference type="InterPro" id="IPR013783">
    <property type="entry name" value="Ig-like_fold"/>
</dbReference>